<reference evidence="2" key="1">
    <citation type="submission" date="2017-07" db="EMBL/GenBank/DDBJ databases">
        <title>Taro Niue Genome Assembly and Annotation.</title>
        <authorList>
            <person name="Atibalentja N."/>
            <person name="Keating K."/>
            <person name="Fields C.J."/>
        </authorList>
    </citation>
    <scope>NUCLEOTIDE SEQUENCE</scope>
    <source>
        <strain evidence="2">Niue_2</strain>
        <tissue evidence="2">Leaf</tissue>
    </source>
</reference>
<feature type="signal peptide" evidence="1">
    <location>
        <begin position="1"/>
        <end position="16"/>
    </location>
</feature>
<sequence>MALVVAFMLSLFGSLCLHGCRVSCVGQSADVGLGKATASYVVFSYGKLCSARRSYCGALSGDSAFWNGFWRTLTTRTSRGVRKMPFWLPCVGSLPVRLVAEAMFCLSGRTELWEALLGQEELLQSSLERFGILERVLACSHREDVEWSGGDAVSCSVCTFFVKTWSLGNGLPVRLEVEIKFGDEALLGQAKKVSSPTPNPVFTLEQKVLRSWGSFFTTRSTLQSKKITGIAS</sequence>
<dbReference type="AlphaFoldDB" id="A0A843XA66"/>
<evidence type="ECO:0008006" key="4">
    <source>
        <dbReference type="Google" id="ProtNLM"/>
    </source>
</evidence>
<dbReference type="Proteomes" id="UP000652761">
    <property type="component" value="Unassembled WGS sequence"/>
</dbReference>
<protein>
    <recommendedName>
        <fullName evidence="4">Secreted protein</fullName>
    </recommendedName>
</protein>
<evidence type="ECO:0000256" key="1">
    <source>
        <dbReference type="SAM" id="SignalP"/>
    </source>
</evidence>
<keyword evidence="3" id="KW-1185">Reference proteome</keyword>
<evidence type="ECO:0000313" key="2">
    <source>
        <dbReference type="EMBL" id="MQM16177.1"/>
    </source>
</evidence>
<comment type="caution">
    <text evidence="2">The sequence shown here is derived from an EMBL/GenBank/DDBJ whole genome shotgun (WGS) entry which is preliminary data.</text>
</comment>
<evidence type="ECO:0000313" key="3">
    <source>
        <dbReference type="Proteomes" id="UP000652761"/>
    </source>
</evidence>
<feature type="chain" id="PRO_5032604460" description="Secreted protein" evidence="1">
    <location>
        <begin position="17"/>
        <end position="232"/>
    </location>
</feature>
<gene>
    <name evidence="2" type="ORF">Taro_049132</name>
</gene>
<proteinExistence type="predicted"/>
<accession>A0A843XA66</accession>
<organism evidence="2 3">
    <name type="scientific">Colocasia esculenta</name>
    <name type="common">Wild taro</name>
    <name type="synonym">Arum esculentum</name>
    <dbReference type="NCBI Taxonomy" id="4460"/>
    <lineage>
        <taxon>Eukaryota</taxon>
        <taxon>Viridiplantae</taxon>
        <taxon>Streptophyta</taxon>
        <taxon>Embryophyta</taxon>
        <taxon>Tracheophyta</taxon>
        <taxon>Spermatophyta</taxon>
        <taxon>Magnoliopsida</taxon>
        <taxon>Liliopsida</taxon>
        <taxon>Araceae</taxon>
        <taxon>Aroideae</taxon>
        <taxon>Colocasieae</taxon>
        <taxon>Colocasia</taxon>
    </lineage>
</organism>
<dbReference type="EMBL" id="NMUH01006880">
    <property type="protein sequence ID" value="MQM16177.1"/>
    <property type="molecule type" value="Genomic_DNA"/>
</dbReference>
<keyword evidence="1" id="KW-0732">Signal</keyword>
<name>A0A843XA66_COLES</name>